<keyword evidence="4" id="KW-0482">Metalloprotease</keyword>
<evidence type="ECO:0000313" key="5">
    <source>
        <dbReference type="Proteomes" id="UP000504882"/>
    </source>
</evidence>
<dbReference type="PANTHER" id="PTHR35797">
    <property type="entry name" value="PROTEASE-RELATED"/>
    <property type="match status" value="1"/>
</dbReference>
<evidence type="ECO:0000256" key="1">
    <source>
        <dbReference type="SAM" id="MobiDB-lite"/>
    </source>
</evidence>
<accession>A0ABY2E3S8</accession>
<keyword evidence="4" id="KW-0378">Hydrolase</keyword>
<dbReference type="InterPro" id="IPR003675">
    <property type="entry name" value="Rce1/LyrA-like_dom"/>
</dbReference>
<gene>
    <name evidence="4" type="ORF">EXU48_19745</name>
</gene>
<sequence length="280" mass="29148">MSIVMGAIMAICAVFLAVGATIPEWFVIAGRWLPALVSLLVLRVVALPGGPVRWWALRAGGWRQLLGGSALTILALLTVYVLSVLPVLILGTAQPQPAAALGQVALALIPTIVLFSLSTFGEEVGWRGFLQRTLADRGFWRASLTVAAAWAAFHVPLHGAMAIQGTIPWLIAATSTVGLIPLGLFLSAAVVRFGSVWPAVFAHAVPLSALNLISNAGDLPPGTHWILTAVTAVLLTGAAALLARRQPAADSARNGRMPSSTTSAIGRVPPSSNQRSNAAK</sequence>
<comment type="caution">
    <text evidence="4">The sequence shown here is derived from an EMBL/GenBank/DDBJ whole genome shotgun (WGS) entry which is preliminary data.</text>
</comment>
<feature type="transmembrane region" description="Helical" evidence="2">
    <location>
        <begin position="225"/>
        <end position="243"/>
    </location>
</feature>
<evidence type="ECO:0000259" key="3">
    <source>
        <dbReference type="Pfam" id="PF02517"/>
    </source>
</evidence>
<organism evidence="4 5">
    <name type="scientific">Occultella glacieicola</name>
    <dbReference type="NCBI Taxonomy" id="2518684"/>
    <lineage>
        <taxon>Bacteria</taxon>
        <taxon>Bacillati</taxon>
        <taxon>Actinomycetota</taxon>
        <taxon>Actinomycetes</taxon>
        <taxon>Micrococcales</taxon>
        <taxon>Ruaniaceae</taxon>
        <taxon>Occultella</taxon>
    </lineage>
</organism>
<feature type="compositionally biased region" description="Polar residues" evidence="1">
    <location>
        <begin position="257"/>
        <end position="280"/>
    </location>
</feature>
<feature type="transmembrane region" description="Helical" evidence="2">
    <location>
        <begin position="138"/>
        <end position="157"/>
    </location>
</feature>
<evidence type="ECO:0000313" key="4">
    <source>
        <dbReference type="EMBL" id="TDE89664.1"/>
    </source>
</evidence>
<reference evidence="4 5" key="1">
    <citation type="submission" date="2019-03" db="EMBL/GenBank/DDBJ databases">
        <title>Genomic features of bacteria from cold environments.</title>
        <authorList>
            <person name="Shen L."/>
        </authorList>
    </citation>
    <scope>NUCLEOTIDE SEQUENCE [LARGE SCALE GENOMIC DNA]</scope>
    <source>
        <strain evidence="5">T3246-1</strain>
    </source>
</reference>
<feature type="transmembrane region" description="Helical" evidence="2">
    <location>
        <begin position="169"/>
        <end position="189"/>
    </location>
</feature>
<dbReference type="InterPro" id="IPR042150">
    <property type="entry name" value="MmRce1-like"/>
</dbReference>
<keyword evidence="2" id="KW-1133">Transmembrane helix</keyword>
<feature type="transmembrane region" description="Helical" evidence="2">
    <location>
        <begin position="68"/>
        <end position="92"/>
    </location>
</feature>
<feature type="region of interest" description="Disordered" evidence="1">
    <location>
        <begin position="249"/>
        <end position="280"/>
    </location>
</feature>
<feature type="transmembrane region" description="Helical" evidence="2">
    <location>
        <begin position="35"/>
        <end position="56"/>
    </location>
</feature>
<dbReference type="PANTHER" id="PTHR35797:SF1">
    <property type="entry name" value="PROTEASE"/>
    <property type="match status" value="1"/>
</dbReference>
<feature type="domain" description="CAAX prenyl protease 2/Lysostaphin resistance protein A-like" evidence="3">
    <location>
        <begin position="108"/>
        <end position="205"/>
    </location>
</feature>
<keyword evidence="4" id="KW-0645">Protease</keyword>
<evidence type="ECO:0000256" key="2">
    <source>
        <dbReference type="SAM" id="Phobius"/>
    </source>
</evidence>
<keyword evidence="2" id="KW-0812">Transmembrane</keyword>
<feature type="transmembrane region" description="Helical" evidence="2">
    <location>
        <begin position="98"/>
        <end position="117"/>
    </location>
</feature>
<proteinExistence type="predicted"/>
<dbReference type="Proteomes" id="UP000504882">
    <property type="component" value="Unassembled WGS sequence"/>
</dbReference>
<name>A0ABY2E3S8_9MICO</name>
<keyword evidence="5" id="KW-1185">Reference proteome</keyword>
<dbReference type="GO" id="GO:0008237">
    <property type="term" value="F:metallopeptidase activity"/>
    <property type="evidence" value="ECO:0007669"/>
    <property type="project" value="UniProtKB-KW"/>
</dbReference>
<keyword evidence="2" id="KW-0472">Membrane</keyword>
<dbReference type="RefSeq" id="WP_133109405.1">
    <property type="nucleotide sequence ID" value="NZ_SMNA01000011.1"/>
</dbReference>
<dbReference type="EMBL" id="SMNA01000011">
    <property type="protein sequence ID" value="TDE89664.1"/>
    <property type="molecule type" value="Genomic_DNA"/>
</dbReference>
<protein>
    <submittedName>
        <fullName evidence="4">CPBP family intramembrane metalloprotease</fullName>
    </submittedName>
</protein>
<dbReference type="Pfam" id="PF02517">
    <property type="entry name" value="Rce1-like"/>
    <property type="match status" value="1"/>
</dbReference>